<dbReference type="AlphaFoldDB" id="A0A1N7LQM0"/>
<dbReference type="Proteomes" id="UP000186246">
    <property type="component" value="Unassembled WGS sequence"/>
</dbReference>
<keyword evidence="1" id="KW-0472">Membrane</keyword>
<sequence length="54" mass="6573">MHFGQFSKSIRNGFRLNTKYSENLFSEYFLYILLSFILSLYILNTRFSFYKISL</sequence>
<protein>
    <submittedName>
        <fullName evidence="2">Uncharacterized protein</fullName>
    </submittedName>
</protein>
<dbReference type="EMBL" id="FTOJ01000003">
    <property type="protein sequence ID" value="SIS76128.1"/>
    <property type="molecule type" value="Genomic_DNA"/>
</dbReference>
<feature type="transmembrane region" description="Helical" evidence="1">
    <location>
        <begin position="28"/>
        <end position="49"/>
    </location>
</feature>
<gene>
    <name evidence="2" type="ORF">SAMN05421796_1037</name>
</gene>
<evidence type="ECO:0000313" key="3">
    <source>
        <dbReference type="Proteomes" id="UP000186246"/>
    </source>
</evidence>
<keyword evidence="1" id="KW-0812">Transmembrane</keyword>
<keyword evidence="1" id="KW-1133">Transmembrane helix</keyword>
<reference evidence="3" key="1">
    <citation type="submission" date="2017-01" db="EMBL/GenBank/DDBJ databases">
        <authorList>
            <person name="Varghese N."/>
            <person name="Submissions S."/>
        </authorList>
    </citation>
    <scope>NUCLEOTIDE SEQUENCE [LARGE SCALE GENOMIC DNA]</scope>
    <source>
        <strain evidence="3">DSM 21068</strain>
    </source>
</reference>
<evidence type="ECO:0000313" key="2">
    <source>
        <dbReference type="EMBL" id="SIS76128.1"/>
    </source>
</evidence>
<organism evidence="2 3">
    <name type="scientific">Chryseobacterium piscicola</name>
    <dbReference type="NCBI Taxonomy" id="551459"/>
    <lineage>
        <taxon>Bacteria</taxon>
        <taxon>Pseudomonadati</taxon>
        <taxon>Bacteroidota</taxon>
        <taxon>Flavobacteriia</taxon>
        <taxon>Flavobacteriales</taxon>
        <taxon>Weeksellaceae</taxon>
        <taxon>Chryseobacterium group</taxon>
        <taxon>Chryseobacterium</taxon>
    </lineage>
</organism>
<name>A0A1N7LQM0_9FLAO</name>
<dbReference type="STRING" id="551459.SAMN05421796_1037"/>
<accession>A0A1N7LQM0</accession>
<proteinExistence type="predicted"/>
<evidence type="ECO:0000256" key="1">
    <source>
        <dbReference type="SAM" id="Phobius"/>
    </source>
</evidence>